<evidence type="ECO:0000313" key="2">
    <source>
        <dbReference type="Proteomes" id="UP000297872"/>
    </source>
</evidence>
<name>A0A4Y8V214_9BACT</name>
<reference evidence="1 2" key="1">
    <citation type="submission" date="2019-02" db="EMBL/GenBank/DDBJ databases">
        <title>Draft Genome Sequence of the Prevotella sp. BCRC 81118, Isolated from Human Feces.</title>
        <authorList>
            <person name="Huang C.-H."/>
        </authorList>
    </citation>
    <scope>NUCLEOTIDE SEQUENCE [LARGE SCALE GENOMIC DNA]</scope>
    <source>
        <strain evidence="1 2">BCRC 81118</strain>
    </source>
</reference>
<keyword evidence="2" id="KW-1185">Reference proteome</keyword>
<evidence type="ECO:0000313" key="1">
    <source>
        <dbReference type="EMBL" id="TFH73884.1"/>
    </source>
</evidence>
<protein>
    <recommendedName>
        <fullName evidence="3">HNH endonuclease</fullName>
    </recommendedName>
</protein>
<comment type="caution">
    <text evidence="1">The sequence shown here is derived from an EMBL/GenBank/DDBJ whole genome shotgun (WGS) entry which is preliminary data.</text>
</comment>
<dbReference type="Proteomes" id="UP000297872">
    <property type="component" value="Unassembled WGS sequence"/>
</dbReference>
<evidence type="ECO:0008006" key="3">
    <source>
        <dbReference type="Google" id="ProtNLM"/>
    </source>
</evidence>
<organism evidence="1 2">
    <name type="scientific">Segatella hominis</name>
    <dbReference type="NCBI Taxonomy" id="2518605"/>
    <lineage>
        <taxon>Bacteria</taxon>
        <taxon>Pseudomonadati</taxon>
        <taxon>Bacteroidota</taxon>
        <taxon>Bacteroidia</taxon>
        <taxon>Bacteroidales</taxon>
        <taxon>Prevotellaceae</taxon>
        <taxon>Segatella</taxon>
    </lineage>
</organism>
<proteinExistence type="predicted"/>
<sequence>MMSGGIEMRKIEIDNEIRHFADDYKVKVEEQIQNVTDKLQKLATFVSENNHWTDRYAITNYIDMMIADYPNLLVLEPKDWQVYISKYSMVLGREPNMLIKEVNYRRKADGIFYKGKFYERILECLGYEEARLILGPIHQDMGLKTCVYCNVNPTLAVEGDVMYQMDHFMPQSKFPFLGTCFYNLQPSCGICNGHKGKNICDFGLYVNVEQNKNLNPFRFVTKVNNMNGAFPVCEEILFKGNNKILTNESKAHEKMFHINNMYAGYKNKVSRLYSDAYKMNPAMISAFAASYEIPATKKNVLAYMSEHLSLDEKDIHENSLTKLKQDTIKQMEEGGAL</sequence>
<dbReference type="Gene3D" id="1.10.30.50">
    <property type="match status" value="1"/>
</dbReference>
<dbReference type="RefSeq" id="WP_134844472.1">
    <property type="nucleotide sequence ID" value="NZ_SGVY01000063.1"/>
</dbReference>
<dbReference type="EMBL" id="SGVY01000063">
    <property type="protein sequence ID" value="TFH73884.1"/>
    <property type="molecule type" value="Genomic_DNA"/>
</dbReference>
<dbReference type="GeneID" id="302996626"/>
<dbReference type="OrthoDB" id="9816185at2"/>
<dbReference type="AlphaFoldDB" id="A0A4Y8V214"/>
<gene>
    <name evidence="1" type="ORF">EXN75_15295</name>
</gene>
<accession>A0A4Y8V214</accession>